<feature type="coiled-coil region" evidence="1">
    <location>
        <begin position="63"/>
        <end position="117"/>
    </location>
</feature>
<protein>
    <submittedName>
        <fullName evidence="3">Spy protein</fullName>
    </submittedName>
</protein>
<evidence type="ECO:0000313" key="3">
    <source>
        <dbReference type="EMBL" id="PSB03095.1"/>
    </source>
</evidence>
<dbReference type="EMBL" id="PVWJ01000041">
    <property type="protein sequence ID" value="PSB03095.1"/>
    <property type="molecule type" value="Genomic_DNA"/>
</dbReference>
<dbReference type="CDD" id="cd09916">
    <property type="entry name" value="CpxP_like"/>
    <property type="match status" value="1"/>
</dbReference>
<comment type="caution">
    <text evidence="3">The sequence shown here is derived from an EMBL/GenBank/DDBJ whole genome shotgun (WGS) entry which is preliminary data.</text>
</comment>
<gene>
    <name evidence="3" type="ORF">C7B64_10180</name>
</gene>
<keyword evidence="1" id="KW-0175">Coiled coil</keyword>
<dbReference type="Proteomes" id="UP000238762">
    <property type="component" value="Unassembled WGS sequence"/>
</dbReference>
<dbReference type="OrthoDB" id="531812at2"/>
<dbReference type="Pfam" id="PF07813">
    <property type="entry name" value="LTXXQ"/>
    <property type="match status" value="1"/>
</dbReference>
<evidence type="ECO:0000256" key="2">
    <source>
        <dbReference type="SAM" id="SignalP"/>
    </source>
</evidence>
<dbReference type="GO" id="GO:0042597">
    <property type="term" value="C:periplasmic space"/>
    <property type="evidence" value="ECO:0007669"/>
    <property type="project" value="InterPro"/>
</dbReference>
<keyword evidence="4" id="KW-1185">Reference proteome</keyword>
<feature type="chain" id="PRO_5015649894" evidence="2">
    <location>
        <begin position="19"/>
        <end position="148"/>
    </location>
</feature>
<dbReference type="RefSeq" id="WP_106288541.1">
    <property type="nucleotide sequence ID" value="NZ_CAWNTC010000024.1"/>
</dbReference>
<reference evidence="3 4" key="1">
    <citation type="submission" date="2018-02" db="EMBL/GenBank/DDBJ databases">
        <authorList>
            <person name="Cohen D.B."/>
            <person name="Kent A.D."/>
        </authorList>
    </citation>
    <scope>NUCLEOTIDE SEQUENCE [LARGE SCALE GENOMIC DNA]</scope>
    <source>
        <strain evidence="3 4">CCAP 1448/3</strain>
    </source>
</reference>
<dbReference type="AlphaFoldDB" id="A0A2T1C488"/>
<proteinExistence type="predicted"/>
<organism evidence="3 4">
    <name type="scientific">Merismopedia glauca CCAP 1448/3</name>
    <dbReference type="NCBI Taxonomy" id="1296344"/>
    <lineage>
        <taxon>Bacteria</taxon>
        <taxon>Bacillati</taxon>
        <taxon>Cyanobacteriota</taxon>
        <taxon>Cyanophyceae</taxon>
        <taxon>Synechococcales</taxon>
        <taxon>Merismopediaceae</taxon>
        <taxon>Merismopedia</taxon>
    </lineage>
</organism>
<dbReference type="InterPro" id="IPR012899">
    <property type="entry name" value="LTXXQ"/>
</dbReference>
<dbReference type="Gene3D" id="1.20.120.1490">
    <property type="match status" value="1"/>
</dbReference>
<feature type="signal peptide" evidence="2">
    <location>
        <begin position="1"/>
        <end position="18"/>
    </location>
</feature>
<name>A0A2T1C488_9CYAN</name>
<evidence type="ECO:0000256" key="1">
    <source>
        <dbReference type="SAM" id="Coils"/>
    </source>
</evidence>
<sequence>MKFNKLYLLGLFLIPAFSAGSLSFPALTEAQPMIAGRMGHKEQEIFKALNLSPSQVTRMQAIRQNYKNRIAQREQSLKQAHKQFQNLMASNASAGQIRAKHNQVQDLQNQIGDLRLESLLEMREVLTPSQRQKLAQIMAKKRSIRPHR</sequence>
<accession>A0A2T1C488</accession>
<keyword evidence="2" id="KW-0732">Signal</keyword>
<evidence type="ECO:0000313" key="4">
    <source>
        <dbReference type="Proteomes" id="UP000238762"/>
    </source>
</evidence>
<reference evidence="3 4" key="2">
    <citation type="submission" date="2018-03" db="EMBL/GenBank/DDBJ databases">
        <title>The ancient ancestry and fast evolution of plastids.</title>
        <authorList>
            <person name="Moore K.R."/>
            <person name="Magnabosco C."/>
            <person name="Momper L."/>
            <person name="Gold D.A."/>
            <person name="Bosak T."/>
            <person name="Fournier G.P."/>
        </authorList>
    </citation>
    <scope>NUCLEOTIDE SEQUENCE [LARGE SCALE GENOMIC DNA]</scope>
    <source>
        <strain evidence="3 4">CCAP 1448/3</strain>
    </source>
</reference>